<evidence type="ECO:0000313" key="1">
    <source>
        <dbReference type="EMBL" id="KAJ1106435.1"/>
    </source>
</evidence>
<reference evidence="1" key="1">
    <citation type="journal article" date="2022" name="bioRxiv">
        <title>Sequencing and chromosome-scale assembly of the giantPleurodeles waltlgenome.</title>
        <authorList>
            <person name="Brown T."/>
            <person name="Elewa A."/>
            <person name="Iarovenko S."/>
            <person name="Subramanian E."/>
            <person name="Araus A.J."/>
            <person name="Petzold A."/>
            <person name="Susuki M."/>
            <person name="Suzuki K.-i.T."/>
            <person name="Hayashi T."/>
            <person name="Toyoda A."/>
            <person name="Oliveira C."/>
            <person name="Osipova E."/>
            <person name="Leigh N.D."/>
            <person name="Simon A."/>
            <person name="Yun M.H."/>
        </authorList>
    </citation>
    <scope>NUCLEOTIDE SEQUENCE</scope>
    <source>
        <strain evidence="1">20211129_DDA</strain>
        <tissue evidence="1">Liver</tissue>
    </source>
</reference>
<dbReference type="Proteomes" id="UP001066276">
    <property type="component" value="Chromosome 9"/>
</dbReference>
<accession>A0AAV7MUL6</accession>
<sequence>MHLSSLVKLGKTLVIGRHVAVKCSGCIVAGNTDVRCGTRPGKEATAVRCSRARPKHGEGRVPREQRLASTLIASCYEVGPCSLLDSVVCISTGRDSVEHTGREMLVVW</sequence>
<proteinExistence type="predicted"/>
<protein>
    <submittedName>
        <fullName evidence="1">Uncharacterized protein</fullName>
    </submittedName>
</protein>
<dbReference type="EMBL" id="JANPWB010000013">
    <property type="protein sequence ID" value="KAJ1106435.1"/>
    <property type="molecule type" value="Genomic_DNA"/>
</dbReference>
<comment type="caution">
    <text evidence="1">The sequence shown here is derived from an EMBL/GenBank/DDBJ whole genome shotgun (WGS) entry which is preliminary data.</text>
</comment>
<keyword evidence="2" id="KW-1185">Reference proteome</keyword>
<evidence type="ECO:0000313" key="2">
    <source>
        <dbReference type="Proteomes" id="UP001066276"/>
    </source>
</evidence>
<name>A0AAV7MUL6_PLEWA</name>
<gene>
    <name evidence="1" type="ORF">NDU88_003836</name>
</gene>
<dbReference type="AlphaFoldDB" id="A0AAV7MUL6"/>
<organism evidence="1 2">
    <name type="scientific">Pleurodeles waltl</name>
    <name type="common">Iberian ribbed newt</name>
    <dbReference type="NCBI Taxonomy" id="8319"/>
    <lineage>
        <taxon>Eukaryota</taxon>
        <taxon>Metazoa</taxon>
        <taxon>Chordata</taxon>
        <taxon>Craniata</taxon>
        <taxon>Vertebrata</taxon>
        <taxon>Euteleostomi</taxon>
        <taxon>Amphibia</taxon>
        <taxon>Batrachia</taxon>
        <taxon>Caudata</taxon>
        <taxon>Salamandroidea</taxon>
        <taxon>Salamandridae</taxon>
        <taxon>Pleurodelinae</taxon>
        <taxon>Pleurodeles</taxon>
    </lineage>
</organism>